<dbReference type="HOGENOM" id="CLU_1604539_0_0_1"/>
<dbReference type="EMBL" id="ABJB010801491">
    <property type="status" value="NOT_ANNOTATED_CDS"/>
    <property type="molecule type" value="Genomic_DNA"/>
</dbReference>
<dbReference type="EnsemblMetazoa" id="ISCW017787-RA">
    <property type="protein sequence ID" value="ISCW017787-PA"/>
    <property type="gene ID" value="ISCW017787"/>
</dbReference>
<keyword evidence="4" id="KW-1185">Reference proteome</keyword>
<evidence type="ECO:0000313" key="4">
    <source>
        <dbReference type="Proteomes" id="UP000001555"/>
    </source>
</evidence>
<evidence type="ECO:0000313" key="2">
    <source>
        <dbReference type="EMBL" id="EEC06401.1"/>
    </source>
</evidence>
<reference evidence="3" key="2">
    <citation type="submission" date="2020-05" db="UniProtKB">
        <authorList>
            <consortium name="EnsemblMetazoa"/>
        </authorList>
    </citation>
    <scope>IDENTIFICATION</scope>
    <source>
        <strain evidence="3">wikel</strain>
    </source>
</reference>
<sequence>MPQVVFFRDGIRSALNLSWCGGGSGRRVSAIHVVKTVSHAAMFRRNASVSQHPAVTDHIPFSTPVVMMIKMVSVTRRTHTLLQNTALCGAAFTADNYSGSSILRKMWRDLPRNRSGKNVERKASRRLTNSLNFVDCQITSRHSEPSYPKAQEVKKKRLIRKPGSAM</sequence>
<reference evidence="2 4" key="1">
    <citation type="submission" date="2008-03" db="EMBL/GenBank/DDBJ databases">
        <title>Annotation of Ixodes scapularis.</title>
        <authorList>
            <consortium name="Ixodes scapularis Genome Project Consortium"/>
            <person name="Caler E."/>
            <person name="Hannick L.I."/>
            <person name="Bidwell S."/>
            <person name="Joardar V."/>
            <person name="Thiagarajan M."/>
            <person name="Amedeo P."/>
            <person name="Galinsky K.J."/>
            <person name="Schobel S."/>
            <person name="Inman J."/>
            <person name="Hostetler J."/>
            <person name="Miller J."/>
            <person name="Hammond M."/>
            <person name="Megy K."/>
            <person name="Lawson D."/>
            <person name="Kodira C."/>
            <person name="Sutton G."/>
            <person name="Meyer J."/>
            <person name="Hill C.A."/>
            <person name="Birren B."/>
            <person name="Nene V."/>
            <person name="Collins F."/>
            <person name="Alarcon-Chaidez F."/>
            <person name="Wikel S."/>
            <person name="Strausberg R."/>
        </authorList>
    </citation>
    <scope>NUCLEOTIDE SEQUENCE [LARGE SCALE GENOMIC DNA]</scope>
    <source>
        <strain evidence="4">Wikel</strain>
        <strain evidence="2">Wikel colony</strain>
    </source>
</reference>
<feature type="region of interest" description="Disordered" evidence="1">
    <location>
        <begin position="142"/>
        <end position="166"/>
    </location>
</feature>
<accession>B7PIH9</accession>
<dbReference type="EMBL" id="DS719348">
    <property type="protein sequence ID" value="EEC06401.1"/>
    <property type="molecule type" value="Genomic_DNA"/>
</dbReference>
<dbReference type="AlphaFoldDB" id="B7PIH9"/>
<dbReference type="PaxDb" id="6945-B7PIH9"/>
<evidence type="ECO:0000313" key="3">
    <source>
        <dbReference type="EnsemblMetazoa" id="ISCW017787-PA"/>
    </source>
</evidence>
<organism>
    <name type="scientific">Ixodes scapularis</name>
    <name type="common">Black-legged tick</name>
    <name type="synonym">Deer tick</name>
    <dbReference type="NCBI Taxonomy" id="6945"/>
    <lineage>
        <taxon>Eukaryota</taxon>
        <taxon>Metazoa</taxon>
        <taxon>Ecdysozoa</taxon>
        <taxon>Arthropoda</taxon>
        <taxon>Chelicerata</taxon>
        <taxon>Arachnida</taxon>
        <taxon>Acari</taxon>
        <taxon>Parasitiformes</taxon>
        <taxon>Ixodida</taxon>
        <taxon>Ixodoidea</taxon>
        <taxon>Ixodidae</taxon>
        <taxon>Ixodinae</taxon>
        <taxon>Ixodes</taxon>
    </lineage>
</organism>
<dbReference type="InParanoid" id="B7PIH9"/>
<dbReference type="VEuPathDB" id="VectorBase:ISCI017787"/>
<evidence type="ECO:0000256" key="1">
    <source>
        <dbReference type="SAM" id="MobiDB-lite"/>
    </source>
</evidence>
<dbReference type="Proteomes" id="UP000001555">
    <property type="component" value="Unassembled WGS sequence"/>
</dbReference>
<name>B7PIH9_IXOSC</name>
<dbReference type="VEuPathDB" id="VectorBase:ISCW017787"/>
<proteinExistence type="predicted"/>
<gene>
    <name evidence="2" type="ORF">IscW_ISCW017787</name>
</gene>
<protein>
    <submittedName>
        <fullName evidence="2 3">Uncharacterized protein</fullName>
    </submittedName>
</protein>